<sequence length="405" mass="46306">LDDRRKIQHLLQLSGLGPAEVTYFISETTLPPLNPSTTVEERAADQAQPSALIINPIIPTEGTVEYIANGSVRRTGRHVKDRGDAAEPKSSHKSDAEGNVSKLEHMALQRELEFARGAIKSLQRQLEEQAKNSRDEIESLIENQQSLILESKAQLAKFKETEITMENRSSYLIMEREFVLGSCSAEPEGFHSDNECCHGEFSHLPFTDRLKRCQEMLCSSTKDFLQQRQKFRQAEKAWIAERDLLVSKQAGIPFATARRSGLQAASDCRKLSRGNQLRERALVGNISPPDQTPGCDCKHQKLINNLEFQLGQQQNLADMYREQVLQMEDQLMQLREEGNVSKQAYKESTERLNSQLRLSRQRYRDLERRRQLEVEGYQTDLNGLRKKLKDVEKKFLQVGPCHRIS</sequence>
<dbReference type="WBParaSite" id="SSLN_0000358301-mRNA-1">
    <property type="protein sequence ID" value="SSLN_0000358301-mRNA-1"/>
    <property type="gene ID" value="SSLN_0000358301"/>
</dbReference>
<name>A0A183SGY2_SCHSO</name>
<reference evidence="3" key="1">
    <citation type="submission" date="2016-06" db="UniProtKB">
        <authorList>
            <consortium name="WormBaseParasite"/>
        </authorList>
    </citation>
    <scope>IDENTIFICATION</scope>
</reference>
<evidence type="ECO:0000256" key="1">
    <source>
        <dbReference type="SAM" id="Coils"/>
    </source>
</evidence>
<dbReference type="PANTHER" id="PTHR22091">
    <property type="entry name" value="COILED-COIL DOMAIN-CONTAINING PROTEIN 77"/>
    <property type="match status" value="1"/>
</dbReference>
<evidence type="ECO:0000313" key="3">
    <source>
        <dbReference type="WBParaSite" id="SSLN_0000358301-mRNA-1"/>
    </source>
</evidence>
<accession>A0A183SGY2</accession>
<feature type="compositionally biased region" description="Basic and acidic residues" evidence="2">
    <location>
        <begin position="81"/>
        <end position="100"/>
    </location>
</feature>
<dbReference type="PANTHER" id="PTHR22091:SF1">
    <property type="entry name" value="COILED-COIL DOMAIN-CONTAINING PROTEIN 77"/>
    <property type="match status" value="1"/>
</dbReference>
<feature type="coiled-coil region" evidence="1">
    <location>
        <begin position="105"/>
        <end position="150"/>
    </location>
</feature>
<dbReference type="AlphaFoldDB" id="A0A183SGY2"/>
<keyword evidence="1" id="KW-0175">Coiled coil</keyword>
<feature type="region of interest" description="Disordered" evidence="2">
    <location>
        <begin position="74"/>
        <end position="100"/>
    </location>
</feature>
<feature type="coiled-coil region" evidence="1">
    <location>
        <begin position="303"/>
        <end position="394"/>
    </location>
</feature>
<dbReference type="InterPro" id="IPR037696">
    <property type="entry name" value="CCDC77"/>
</dbReference>
<evidence type="ECO:0000256" key="2">
    <source>
        <dbReference type="SAM" id="MobiDB-lite"/>
    </source>
</evidence>
<proteinExistence type="predicted"/>
<protein>
    <submittedName>
        <fullName evidence="3">Cerebellar degeneration-related protein 2-like</fullName>
    </submittedName>
</protein>
<organism evidence="3">
    <name type="scientific">Schistocephalus solidus</name>
    <name type="common">Tapeworm</name>
    <dbReference type="NCBI Taxonomy" id="70667"/>
    <lineage>
        <taxon>Eukaryota</taxon>
        <taxon>Metazoa</taxon>
        <taxon>Spiralia</taxon>
        <taxon>Lophotrochozoa</taxon>
        <taxon>Platyhelminthes</taxon>
        <taxon>Cestoda</taxon>
        <taxon>Eucestoda</taxon>
        <taxon>Diphyllobothriidea</taxon>
        <taxon>Diphyllobothriidae</taxon>
        <taxon>Schistocephalus</taxon>
    </lineage>
</organism>